<dbReference type="Proteomes" id="UP000588158">
    <property type="component" value="Unassembled WGS sequence"/>
</dbReference>
<name>A0A841ACM6_9MICO</name>
<evidence type="ECO:0000256" key="7">
    <source>
        <dbReference type="ARBA" id="ARBA00023211"/>
    </source>
</evidence>
<keyword evidence="2" id="KW-0479">Metal-binding</keyword>
<dbReference type="PANTHER" id="PTHR47917:SF1">
    <property type="entry name" value="COENZYME F420:L-GLUTAMATE LIGASE"/>
    <property type="match status" value="1"/>
</dbReference>
<feature type="domain" description="Coenzyme F420:L-glutamate ligase-like" evidence="9">
    <location>
        <begin position="40"/>
        <end position="235"/>
    </location>
</feature>
<organism evidence="10 11">
    <name type="scientific">Brachybacterium aquaticum</name>
    <dbReference type="NCBI Taxonomy" id="1432564"/>
    <lineage>
        <taxon>Bacteria</taxon>
        <taxon>Bacillati</taxon>
        <taxon>Actinomycetota</taxon>
        <taxon>Actinomycetes</taxon>
        <taxon>Micrococcales</taxon>
        <taxon>Dermabacteraceae</taxon>
        <taxon>Brachybacterium</taxon>
    </lineage>
</organism>
<dbReference type="SUPFAM" id="SSF144010">
    <property type="entry name" value="CofE-like"/>
    <property type="match status" value="1"/>
</dbReference>
<feature type="compositionally biased region" description="Pro residues" evidence="8">
    <location>
        <begin position="16"/>
        <end position="26"/>
    </location>
</feature>
<keyword evidence="1 10" id="KW-0436">Ligase</keyword>
<dbReference type="NCBIfam" id="TIGR01916">
    <property type="entry name" value="F420_cofE"/>
    <property type="match status" value="1"/>
</dbReference>
<dbReference type="InterPro" id="IPR008225">
    <property type="entry name" value="F420-0_g-glutamyl_ligase"/>
</dbReference>
<keyword evidence="4" id="KW-0460">Magnesium</keyword>
<evidence type="ECO:0000256" key="5">
    <source>
        <dbReference type="ARBA" id="ARBA00022958"/>
    </source>
</evidence>
<evidence type="ECO:0000313" key="10">
    <source>
        <dbReference type="EMBL" id="MBB5830924.1"/>
    </source>
</evidence>
<dbReference type="GO" id="GO:0005525">
    <property type="term" value="F:GTP binding"/>
    <property type="evidence" value="ECO:0007669"/>
    <property type="project" value="UniProtKB-KW"/>
</dbReference>
<evidence type="ECO:0000256" key="2">
    <source>
        <dbReference type="ARBA" id="ARBA00022723"/>
    </source>
</evidence>
<keyword evidence="6" id="KW-0342">GTP-binding</keyword>
<dbReference type="GO" id="GO:0052619">
    <property type="term" value="F:coenzyme F420-1:gamma-L-glutamate ligase activity"/>
    <property type="evidence" value="ECO:0007669"/>
    <property type="project" value="UniProtKB-EC"/>
</dbReference>
<reference evidence="10 11" key="1">
    <citation type="submission" date="2020-08" db="EMBL/GenBank/DDBJ databases">
        <title>Sequencing the genomes of 1000 actinobacteria strains.</title>
        <authorList>
            <person name="Klenk H.-P."/>
        </authorList>
    </citation>
    <scope>NUCLEOTIDE SEQUENCE [LARGE SCALE GENOMIC DNA]</scope>
    <source>
        <strain evidence="10 11">DSM 28796</strain>
    </source>
</reference>
<dbReference type="EC" id="6.3.2.34" evidence="10"/>
<dbReference type="Gene3D" id="3.30.1330.100">
    <property type="entry name" value="CofE-like"/>
    <property type="match status" value="1"/>
</dbReference>
<evidence type="ECO:0000256" key="8">
    <source>
        <dbReference type="SAM" id="MobiDB-lite"/>
    </source>
</evidence>
<sequence>MSTVPPPAASAHGPADPVPPVVDPPAGPRALSVLPVTGLGEVKEGADLPALLAEALAPLAPQAGDVLCVSTKIVSKALGLRVAPEDRDAAVERAAVRTVARRLHTRVVTSVVQIPSGPVMAAAGVDSSNAPDGPLLLPEDPDACAEELRAGLAEHLGVDLGVVLTDTSSRIWRVGVTDIALGAAGVASLQDLRGATDADGKTLSVTVRNLADELAAAADLVKGKASGVPAALVRGAEGATDGDVPARELSRTGTDDWFRRPSLESVWVALGLTPAQEPIARMSPEPAQERIARALEVAALPRPGASPFAAAARLAGDLSGDLSGDLPEPPHIVVEPADDGPQALVDAATLAERIRTALGAESLGEPLPALPVRISRPGRATPAPQNPSDEEENR</sequence>
<evidence type="ECO:0000256" key="6">
    <source>
        <dbReference type="ARBA" id="ARBA00023134"/>
    </source>
</evidence>
<evidence type="ECO:0000256" key="1">
    <source>
        <dbReference type="ARBA" id="ARBA00022598"/>
    </source>
</evidence>
<dbReference type="GO" id="GO:0046872">
    <property type="term" value="F:metal ion binding"/>
    <property type="evidence" value="ECO:0007669"/>
    <property type="project" value="UniProtKB-KW"/>
</dbReference>
<comment type="caution">
    <text evidence="10">The sequence shown here is derived from an EMBL/GenBank/DDBJ whole genome shotgun (WGS) entry which is preliminary data.</text>
</comment>
<accession>A0A841ACM6</accession>
<dbReference type="AlphaFoldDB" id="A0A841ACM6"/>
<keyword evidence="7" id="KW-0464">Manganese</keyword>
<keyword evidence="3" id="KW-0547">Nucleotide-binding</keyword>
<dbReference type="EC" id="6.3.2.31" evidence="10"/>
<proteinExistence type="predicted"/>
<dbReference type="InterPro" id="IPR002847">
    <property type="entry name" value="F420-0_gamma-glut_ligase-dom"/>
</dbReference>
<gene>
    <name evidence="10" type="ORF">HNR70_000737</name>
</gene>
<dbReference type="GO" id="GO:0052618">
    <property type="term" value="F:coenzyme F420-0:L-glutamate ligase activity"/>
    <property type="evidence" value="ECO:0007669"/>
    <property type="project" value="UniProtKB-EC"/>
</dbReference>
<evidence type="ECO:0000313" key="11">
    <source>
        <dbReference type="Proteomes" id="UP000588158"/>
    </source>
</evidence>
<feature type="region of interest" description="Disordered" evidence="8">
    <location>
        <begin position="1"/>
        <end position="26"/>
    </location>
</feature>
<dbReference type="EMBL" id="JACHLZ010000001">
    <property type="protein sequence ID" value="MBB5830924.1"/>
    <property type="molecule type" value="Genomic_DNA"/>
</dbReference>
<keyword evidence="11" id="KW-1185">Reference proteome</keyword>
<dbReference type="PANTHER" id="PTHR47917">
    <property type="match status" value="1"/>
</dbReference>
<dbReference type="Gene3D" id="3.90.1660.10">
    <property type="entry name" value="CofE-like domain"/>
    <property type="match status" value="1"/>
</dbReference>
<dbReference type="Pfam" id="PF01996">
    <property type="entry name" value="F420_ligase"/>
    <property type="match status" value="1"/>
</dbReference>
<evidence type="ECO:0000256" key="4">
    <source>
        <dbReference type="ARBA" id="ARBA00022842"/>
    </source>
</evidence>
<evidence type="ECO:0000259" key="9">
    <source>
        <dbReference type="Pfam" id="PF01996"/>
    </source>
</evidence>
<keyword evidence="5" id="KW-0630">Potassium</keyword>
<evidence type="ECO:0000256" key="3">
    <source>
        <dbReference type="ARBA" id="ARBA00022741"/>
    </source>
</evidence>
<feature type="region of interest" description="Disordered" evidence="8">
    <location>
        <begin position="361"/>
        <end position="394"/>
    </location>
</feature>
<protein>
    <submittedName>
        <fullName evidence="10">Coenzyme F420-0:L-glutamate ligase/coenzyme F420-1:gamma-L-glutamate ligase</fullName>
        <ecNumber evidence="10">6.3.2.31</ecNumber>
        <ecNumber evidence="10">6.3.2.34</ecNumber>
    </submittedName>
</protein>
<dbReference type="RefSeq" id="WP_184324467.1">
    <property type="nucleotide sequence ID" value="NZ_JACHLZ010000001.1"/>
</dbReference>